<gene>
    <name evidence="2" type="ORF">SETIT_8G064600v2</name>
</gene>
<dbReference type="InterPro" id="IPR056789">
    <property type="entry name" value="LRR_R13L1-DRL21"/>
</dbReference>
<accession>A0A368S4W9</accession>
<name>A0A368S4W9_SETIT</name>
<dbReference type="AlphaFoldDB" id="A0A368S4W9"/>
<sequence>MPCATWPPDRLHFLQAPAGGLPPDLDPSTSGIGKEDSETQEFTVMNEQDLEEYKIKQLGDRNDLRGTLRIFGLENVGSKEEALEANLAAKERLTVLELCWERDSRRPNAEAEAQVIEGLCPPVQLQHLEIWDFHGSSYPSWIVGAQSGGPTELRRLFFWRCSQLGPAPKLENFLHLQLLWLDDCSWDALPDNMERLSSLKKLFIIACLNIRWLPALPPSLEELNVVSCDAAFTRSCQTTGHPNWQKIEHIPKKMISC</sequence>
<evidence type="ECO:0000313" key="2">
    <source>
        <dbReference type="EMBL" id="RCV37458.1"/>
    </source>
</evidence>
<dbReference type="OrthoDB" id="615095at2759"/>
<dbReference type="STRING" id="4555.A0A368S4W9"/>
<reference evidence="2" key="2">
    <citation type="submission" date="2015-07" db="EMBL/GenBank/DDBJ databases">
        <authorList>
            <person name="Noorani M."/>
        </authorList>
    </citation>
    <scope>NUCLEOTIDE SEQUENCE</scope>
    <source>
        <strain evidence="2">Yugu1</strain>
    </source>
</reference>
<dbReference type="EMBL" id="CM003535">
    <property type="protein sequence ID" value="RCV37458.1"/>
    <property type="molecule type" value="Genomic_DNA"/>
</dbReference>
<dbReference type="Gene3D" id="3.80.10.10">
    <property type="entry name" value="Ribonuclease Inhibitor"/>
    <property type="match status" value="1"/>
</dbReference>
<dbReference type="SUPFAM" id="SSF52058">
    <property type="entry name" value="L domain-like"/>
    <property type="match status" value="1"/>
</dbReference>
<proteinExistence type="predicted"/>
<protein>
    <recommendedName>
        <fullName evidence="1">R13L1/DRL21-like LRR repeat region domain-containing protein</fullName>
    </recommendedName>
</protein>
<reference evidence="2" key="1">
    <citation type="journal article" date="2012" name="Nat. Biotechnol.">
        <title>Reference genome sequence of the model plant Setaria.</title>
        <authorList>
            <person name="Bennetzen J.L."/>
            <person name="Schmutz J."/>
            <person name="Wang H."/>
            <person name="Percifield R."/>
            <person name="Hawkins J."/>
            <person name="Pontaroli A.C."/>
            <person name="Estep M."/>
            <person name="Feng L."/>
            <person name="Vaughn J.N."/>
            <person name="Grimwood J."/>
            <person name="Jenkins J."/>
            <person name="Barry K."/>
            <person name="Lindquist E."/>
            <person name="Hellsten U."/>
            <person name="Deshpande S."/>
            <person name="Wang X."/>
            <person name="Wu X."/>
            <person name="Mitros T."/>
            <person name="Triplett J."/>
            <person name="Yang X."/>
            <person name="Ye C.Y."/>
            <person name="Mauro-Herrera M."/>
            <person name="Wang L."/>
            <person name="Li P."/>
            <person name="Sharma M."/>
            <person name="Sharma R."/>
            <person name="Ronald P.C."/>
            <person name="Panaud O."/>
            <person name="Kellogg E.A."/>
            <person name="Brutnell T.P."/>
            <person name="Doust A.N."/>
            <person name="Tuskan G.A."/>
            <person name="Rokhsar D."/>
            <person name="Devos K.M."/>
        </authorList>
    </citation>
    <scope>NUCLEOTIDE SEQUENCE [LARGE SCALE GENOMIC DNA]</scope>
    <source>
        <strain evidence="2">Yugu1</strain>
    </source>
</reference>
<dbReference type="KEGG" id="sita:101772240"/>
<dbReference type="PANTHER" id="PTHR47186:SF62">
    <property type="entry name" value="OS04G0325300 PROTEIN"/>
    <property type="match status" value="1"/>
</dbReference>
<evidence type="ECO:0000259" key="1">
    <source>
        <dbReference type="Pfam" id="PF25019"/>
    </source>
</evidence>
<dbReference type="InterPro" id="IPR032675">
    <property type="entry name" value="LRR_dom_sf"/>
</dbReference>
<dbReference type="Pfam" id="PF25019">
    <property type="entry name" value="LRR_R13L1-DRL21"/>
    <property type="match status" value="1"/>
</dbReference>
<organism evidence="2">
    <name type="scientific">Setaria italica</name>
    <name type="common">Foxtail millet</name>
    <name type="synonym">Panicum italicum</name>
    <dbReference type="NCBI Taxonomy" id="4555"/>
    <lineage>
        <taxon>Eukaryota</taxon>
        <taxon>Viridiplantae</taxon>
        <taxon>Streptophyta</taxon>
        <taxon>Embryophyta</taxon>
        <taxon>Tracheophyta</taxon>
        <taxon>Spermatophyta</taxon>
        <taxon>Magnoliopsida</taxon>
        <taxon>Liliopsida</taxon>
        <taxon>Poales</taxon>
        <taxon>Poaceae</taxon>
        <taxon>PACMAD clade</taxon>
        <taxon>Panicoideae</taxon>
        <taxon>Panicodae</taxon>
        <taxon>Paniceae</taxon>
        <taxon>Cenchrinae</taxon>
        <taxon>Setaria</taxon>
    </lineage>
</organism>
<feature type="domain" description="R13L1/DRL21-like LRR repeat region" evidence="1">
    <location>
        <begin position="55"/>
        <end position="183"/>
    </location>
</feature>
<dbReference type="PANTHER" id="PTHR47186">
    <property type="entry name" value="LEUCINE-RICH REPEAT-CONTAINING PROTEIN 57"/>
    <property type="match status" value="1"/>
</dbReference>